<proteinExistence type="inferred from homology"/>
<dbReference type="CDD" id="cd06171">
    <property type="entry name" value="Sigma70_r4"/>
    <property type="match status" value="1"/>
</dbReference>
<dbReference type="RefSeq" id="WP_285625882.1">
    <property type="nucleotide sequence ID" value="NZ_BSTJ01000006.1"/>
</dbReference>
<evidence type="ECO:0000256" key="1">
    <source>
        <dbReference type="ARBA" id="ARBA00010641"/>
    </source>
</evidence>
<dbReference type="SUPFAM" id="SSF88659">
    <property type="entry name" value="Sigma3 and sigma4 domains of RNA polymerase sigma factors"/>
    <property type="match status" value="1"/>
</dbReference>
<reference evidence="8" key="1">
    <citation type="submission" date="2023-03" db="EMBL/GenBank/DDBJ databases">
        <title>Actinoallomurus iriomotensis NBRC 103681.</title>
        <authorList>
            <person name="Ichikawa N."/>
            <person name="Sato H."/>
            <person name="Tonouchi N."/>
        </authorList>
    </citation>
    <scope>NUCLEOTIDE SEQUENCE</scope>
    <source>
        <strain evidence="8">NBRC 103681</strain>
    </source>
</reference>
<dbReference type="GO" id="GO:0006352">
    <property type="term" value="P:DNA-templated transcription initiation"/>
    <property type="evidence" value="ECO:0007669"/>
    <property type="project" value="InterPro"/>
</dbReference>
<evidence type="ECO:0000256" key="4">
    <source>
        <dbReference type="ARBA" id="ARBA00023163"/>
    </source>
</evidence>
<dbReference type="Pfam" id="PF08281">
    <property type="entry name" value="Sigma70_r4_2"/>
    <property type="match status" value="1"/>
</dbReference>
<dbReference type="Proteomes" id="UP001165135">
    <property type="component" value="Unassembled WGS sequence"/>
</dbReference>
<keyword evidence="2" id="KW-0805">Transcription regulation</keyword>
<dbReference type="InterPro" id="IPR013325">
    <property type="entry name" value="RNA_pol_sigma_r2"/>
</dbReference>
<dbReference type="InterPro" id="IPR039425">
    <property type="entry name" value="RNA_pol_sigma-70-like"/>
</dbReference>
<keyword evidence="4" id="KW-0804">Transcription</keyword>
<organism evidence="8 9">
    <name type="scientific">Actinoallomurus iriomotensis</name>
    <dbReference type="NCBI Taxonomy" id="478107"/>
    <lineage>
        <taxon>Bacteria</taxon>
        <taxon>Bacillati</taxon>
        <taxon>Actinomycetota</taxon>
        <taxon>Actinomycetes</taxon>
        <taxon>Streptosporangiales</taxon>
        <taxon>Thermomonosporaceae</taxon>
        <taxon>Actinoallomurus</taxon>
    </lineage>
</organism>
<dbReference type="AlphaFoldDB" id="A0A9W6RJ10"/>
<dbReference type="InterPro" id="IPR007627">
    <property type="entry name" value="RNA_pol_sigma70_r2"/>
</dbReference>
<evidence type="ECO:0000313" key="9">
    <source>
        <dbReference type="Proteomes" id="UP001165135"/>
    </source>
</evidence>
<name>A0A9W6RJ10_9ACTN</name>
<dbReference type="GO" id="GO:0000428">
    <property type="term" value="C:DNA-directed RNA polymerase complex"/>
    <property type="evidence" value="ECO:0007669"/>
    <property type="project" value="UniProtKB-KW"/>
</dbReference>
<protein>
    <submittedName>
        <fullName evidence="8">DNA-directed RNA polymerase sigma-70 factor</fullName>
    </submittedName>
</protein>
<dbReference type="InterPro" id="IPR013324">
    <property type="entry name" value="RNA_pol_sigma_r3/r4-like"/>
</dbReference>
<evidence type="ECO:0000256" key="3">
    <source>
        <dbReference type="ARBA" id="ARBA00023082"/>
    </source>
</evidence>
<evidence type="ECO:0000256" key="2">
    <source>
        <dbReference type="ARBA" id="ARBA00023015"/>
    </source>
</evidence>
<dbReference type="GO" id="GO:0003677">
    <property type="term" value="F:DNA binding"/>
    <property type="evidence" value="ECO:0007669"/>
    <property type="project" value="InterPro"/>
</dbReference>
<evidence type="ECO:0000259" key="7">
    <source>
        <dbReference type="Pfam" id="PF08281"/>
    </source>
</evidence>
<comment type="caution">
    <text evidence="8">The sequence shown here is derived from an EMBL/GenBank/DDBJ whole genome shotgun (WGS) entry which is preliminary data.</text>
</comment>
<dbReference type="Gene3D" id="1.10.10.10">
    <property type="entry name" value="Winged helix-like DNA-binding domain superfamily/Winged helix DNA-binding domain"/>
    <property type="match status" value="1"/>
</dbReference>
<dbReference type="SUPFAM" id="SSF88946">
    <property type="entry name" value="Sigma2 domain of RNA polymerase sigma factors"/>
    <property type="match status" value="1"/>
</dbReference>
<dbReference type="InterPro" id="IPR036388">
    <property type="entry name" value="WH-like_DNA-bd_sf"/>
</dbReference>
<keyword evidence="8" id="KW-0240">DNA-directed RNA polymerase</keyword>
<dbReference type="PANTHER" id="PTHR43133">
    <property type="entry name" value="RNA POLYMERASE ECF-TYPE SIGMA FACTO"/>
    <property type="match status" value="1"/>
</dbReference>
<dbReference type="InterPro" id="IPR014284">
    <property type="entry name" value="RNA_pol_sigma-70_dom"/>
</dbReference>
<feature type="region of interest" description="Disordered" evidence="5">
    <location>
        <begin position="1"/>
        <end position="21"/>
    </location>
</feature>
<gene>
    <name evidence="8" type="primary">rpoE</name>
    <name evidence="8" type="ORF">Airi01_052580</name>
</gene>
<dbReference type="GO" id="GO:0016987">
    <property type="term" value="F:sigma factor activity"/>
    <property type="evidence" value="ECO:0007669"/>
    <property type="project" value="UniProtKB-KW"/>
</dbReference>
<evidence type="ECO:0000259" key="6">
    <source>
        <dbReference type="Pfam" id="PF04542"/>
    </source>
</evidence>
<dbReference type="PANTHER" id="PTHR43133:SF25">
    <property type="entry name" value="RNA POLYMERASE SIGMA FACTOR RFAY-RELATED"/>
    <property type="match status" value="1"/>
</dbReference>
<keyword evidence="3" id="KW-0731">Sigma factor</keyword>
<evidence type="ECO:0000256" key="5">
    <source>
        <dbReference type="SAM" id="MobiDB-lite"/>
    </source>
</evidence>
<dbReference type="Gene3D" id="1.10.1740.10">
    <property type="match status" value="1"/>
</dbReference>
<dbReference type="NCBIfam" id="TIGR02937">
    <property type="entry name" value="sigma70-ECF"/>
    <property type="match status" value="1"/>
</dbReference>
<accession>A0A9W6RJ10</accession>
<dbReference type="InterPro" id="IPR013249">
    <property type="entry name" value="RNA_pol_sigma70_r4_t2"/>
</dbReference>
<feature type="domain" description="RNA polymerase sigma-70 region 2" evidence="6">
    <location>
        <begin position="33"/>
        <end position="99"/>
    </location>
</feature>
<sequence>MIDTYPHPDTGEVSDSESIGASLTDPERFADVFHRHWDEIHRYVAARLGAEAAEDVGAETFTVAFRNRGKYDLTRPDARPWLYGIATNLIGQHRRVEKRRAQLLARTPAEGVSGSFADGSDARVTAELLGPRIASALKSLSAADRDLLLLIAWADLTYEEAAEALRVPMGTVRSRLHRIRKKIRRAFGNADPTRLQEENR</sequence>
<comment type="similarity">
    <text evidence="1">Belongs to the sigma-70 factor family. ECF subfamily.</text>
</comment>
<feature type="domain" description="RNA polymerase sigma factor 70 region 4 type 2" evidence="7">
    <location>
        <begin position="133"/>
        <end position="183"/>
    </location>
</feature>
<dbReference type="EMBL" id="BSTJ01000006">
    <property type="protein sequence ID" value="GLY76991.1"/>
    <property type="molecule type" value="Genomic_DNA"/>
</dbReference>
<dbReference type="Pfam" id="PF04542">
    <property type="entry name" value="Sigma70_r2"/>
    <property type="match status" value="1"/>
</dbReference>
<evidence type="ECO:0000313" key="8">
    <source>
        <dbReference type="EMBL" id="GLY76991.1"/>
    </source>
</evidence>